<dbReference type="SUPFAM" id="SSF47729">
    <property type="entry name" value="IHF-like DNA-binding proteins"/>
    <property type="match status" value="1"/>
</dbReference>
<protein>
    <submittedName>
        <fullName evidence="4">Integration host factor subunit alpha</fullName>
    </submittedName>
</protein>
<dbReference type="AlphaFoldDB" id="A0AAX1TQE8"/>
<dbReference type="GeneID" id="78454299"/>
<dbReference type="PANTHER" id="PTHR33175:SF3">
    <property type="entry name" value="DNA-BINDING PROTEIN HU-BETA"/>
    <property type="match status" value="1"/>
</dbReference>
<sequence>MDKLQFIKKYKENYEKRITNADAKKDVEAFLNLIEDNIVEAGSIKFKGVGTFSLLKRKPRVISNPKTRERMTIYPLPIVKFIPTKVKTAK</sequence>
<dbReference type="Gene3D" id="4.10.520.10">
    <property type="entry name" value="IHF-like DNA-binding proteins"/>
    <property type="match status" value="1"/>
</dbReference>
<dbReference type="InterPro" id="IPR000119">
    <property type="entry name" value="Hist_DNA-bd"/>
</dbReference>
<proteinExistence type="inferred from homology"/>
<evidence type="ECO:0000256" key="2">
    <source>
        <dbReference type="ARBA" id="ARBA00023125"/>
    </source>
</evidence>
<dbReference type="Proteomes" id="UP000249008">
    <property type="component" value="Chromosome 1"/>
</dbReference>
<organism evidence="4 5">
    <name type="scientific">Fusobacterium ulcerans</name>
    <dbReference type="NCBI Taxonomy" id="861"/>
    <lineage>
        <taxon>Bacteria</taxon>
        <taxon>Fusobacteriati</taxon>
        <taxon>Fusobacteriota</taxon>
        <taxon>Fusobacteriia</taxon>
        <taxon>Fusobacteriales</taxon>
        <taxon>Fusobacteriaceae</taxon>
        <taxon>Fusobacterium</taxon>
    </lineage>
</organism>
<evidence type="ECO:0000256" key="1">
    <source>
        <dbReference type="ARBA" id="ARBA00023067"/>
    </source>
</evidence>
<evidence type="ECO:0000313" key="4">
    <source>
        <dbReference type="EMBL" id="SQJ15569.1"/>
    </source>
</evidence>
<dbReference type="Pfam" id="PF00216">
    <property type="entry name" value="Bac_DNA_binding"/>
    <property type="match status" value="1"/>
</dbReference>
<dbReference type="GO" id="GO:0003677">
    <property type="term" value="F:DNA binding"/>
    <property type="evidence" value="ECO:0007669"/>
    <property type="project" value="UniProtKB-KW"/>
</dbReference>
<evidence type="ECO:0000313" key="5">
    <source>
        <dbReference type="Proteomes" id="UP000249008"/>
    </source>
</evidence>
<dbReference type="PANTHER" id="PTHR33175">
    <property type="entry name" value="DNA-BINDING PROTEIN HU"/>
    <property type="match status" value="1"/>
</dbReference>
<dbReference type="RefSeq" id="WP_005979822.1">
    <property type="nucleotide sequence ID" value="NZ_CABKNW010000004.1"/>
</dbReference>
<dbReference type="EMBL" id="LS483487">
    <property type="protein sequence ID" value="SQJ15569.1"/>
    <property type="molecule type" value="Genomic_DNA"/>
</dbReference>
<reference evidence="4 5" key="1">
    <citation type="submission" date="2018-06" db="EMBL/GenBank/DDBJ databases">
        <authorList>
            <consortium name="Pathogen Informatics"/>
            <person name="Doyle S."/>
        </authorList>
    </citation>
    <scope>NUCLEOTIDE SEQUENCE [LARGE SCALE GENOMIC DNA]</scope>
    <source>
        <strain evidence="4 5">NCTC12112</strain>
    </source>
</reference>
<keyword evidence="2" id="KW-0238">DNA-binding</keyword>
<dbReference type="InterPro" id="IPR010992">
    <property type="entry name" value="IHF-like_DNA-bd_dom_sf"/>
</dbReference>
<dbReference type="SMART" id="SM00411">
    <property type="entry name" value="BHL"/>
    <property type="match status" value="1"/>
</dbReference>
<dbReference type="GO" id="GO:0005829">
    <property type="term" value="C:cytosol"/>
    <property type="evidence" value="ECO:0007669"/>
    <property type="project" value="TreeGrafter"/>
</dbReference>
<gene>
    <name evidence="4" type="ORF">NCTC12112_03033</name>
</gene>
<evidence type="ECO:0000256" key="3">
    <source>
        <dbReference type="RuleBase" id="RU003939"/>
    </source>
</evidence>
<keyword evidence="1" id="KW-0226">DNA condensation</keyword>
<comment type="similarity">
    <text evidence="3">Belongs to the bacterial histone-like protein family.</text>
</comment>
<dbReference type="GO" id="GO:0030261">
    <property type="term" value="P:chromosome condensation"/>
    <property type="evidence" value="ECO:0007669"/>
    <property type="project" value="UniProtKB-KW"/>
</dbReference>
<accession>A0AAX1TQE8</accession>
<dbReference type="GO" id="GO:0030527">
    <property type="term" value="F:structural constituent of chromatin"/>
    <property type="evidence" value="ECO:0007669"/>
    <property type="project" value="InterPro"/>
</dbReference>
<dbReference type="KEGG" id="ful:C4N20_05730"/>
<name>A0AAX1TQE8_9FUSO</name>